<keyword evidence="2" id="KW-1185">Reference proteome</keyword>
<gene>
    <name evidence="1" type="ORF">GCM10010191_71070</name>
</gene>
<comment type="caution">
    <text evidence="1">The sequence shown here is derived from an EMBL/GenBank/DDBJ whole genome shotgun (WGS) entry which is preliminary data.</text>
</comment>
<reference evidence="1 2" key="1">
    <citation type="journal article" date="2019" name="Int. J. Syst. Evol. Microbiol.">
        <title>The Global Catalogue of Microorganisms (GCM) 10K type strain sequencing project: providing services to taxonomists for standard genome sequencing and annotation.</title>
        <authorList>
            <consortium name="The Broad Institute Genomics Platform"/>
            <consortium name="The Broad Institute Genome Sequencing Center for Infectious Disease"/>
            <person name="Wu L."/>
            <person name="Ma J."/>
        </authorList>
    </citation>
    <scope>NUCLEOTIDE SEQUENCE [LARGE SCALE GENOMIC DNA]</scope>
    <source>
        <strain evidence="1 2">JCM 3325</strain>
    </source>
</reference>
<proteinExistence type="predicted"/>
<dbReference type="RefSeq" id="WP_344595018.1">
    <property type="nucleotide sequence ID" value="NZ_BAAARW010000027.1"/>
</dbReference>
<evidence type="ECO:0000313" key="2">
    <source>
        <dbReference type="Proteomes" id="UP001501231"/>
    </source>
</evidence>
<protein>
    <submittedName>
        <fullName evidence="1">Uncharacterized protein</fullName>
    </submittedName>
</protein>
<organism evidence="1 2">
    <name type="scientific">Actinomadura vinacea</name>
    <dbReference type="NCBI Taxonomy" id="115336"/>
    <lineage>
        <taxon>Bacteria</taxon>
        <taxon>Bacillati</taxon>
        <taxon>Actinomycetota</taxon>
        <taxon>Actinomycetes</taxon>
        <taxon>Streptosporangiales</taxon>
        <taxon>Thermomonosporaceae</taxon>
        <taxon>Actinomadura</taxon>
    </lineage>
</organism>
<accession>A0ABN3JZF9</accession>
<name>A0ABN3JZF9_9ACTN</name>
<sequence>MSARPHMAKLDDVTRFAEGLTNDYLMCRTWAHSWDPGTSAVQRTGGRIHWTVECSTCGTTRTRVMTPSGSIVGNRYAYPEGYQSGGIGRIGQRGLATIRMESLKRIGGA</sequence>
<dbReference type="EMBL" id="BAAARW010000027">
    <property type="protein sequence ID" value="GAA2444165.1"/>
    <property type="molecule type" value="Genomic_DNA"/>
</dbReference>
<evidence type="ECO:0000313" key="1">
    <source>
        <dbReference type="EMBL" id="GAA2444165.1"/>
    </source>
</evidence>
<dbReference type="Proteomes" id="UP001501231">
    <property type="component" value="Unassembled WGS sequence"/>
</dbReference>